<organism evidence="1 2">
    <name type="scientific">Solanum pennellii</name>
    <name type="common">Tomato</name>
    <name type="synonym">Lycopersicon pennellii</name>
    <dbReference type="NCBI Taxonomy" id="28526"/>
    <lineage>
        <taxon>Eukaryota</taxon>
        <taxon>Viridiplantae</taxon>
        <taxon>Streptophyta</taxon>
        <taxon>Embryophyta</taxon>
        <taxon>Tracheophyta</taxon>
        <taxon>Spermatophyta</taxon>
        <taxon>Magnoliopsida</taxon>
        <taxon>eudicotyledons</taxon>
        <taxon>Gunneridae</taxon>
        <taxon>Pentapetalae</taxon>
        <taxon>asterids</taxon>
        <taxon>lamiids</taxon>
        <taxon>Solanales</taxon>
        <taxon>Solanaceae</taxon>
        <taxon>Solanoideae</taxon>
        <taxon>Solaneae</taxon>
        <taxon>Solanum</taxon>
        <taxon>Solanum subgen. Lycopersicon</taxon>
    </lineage>
</organism>
<dbReference type="PANTHER" id="PTHR33067">
    <property type="entry name" value="RNA-DIRECTED DNA POLYMERASE-RELATED"/>
    <property type="match status" value="1"/>
</dbReference>
<dbReference type="InterPro" id="IPR021109">
    <property type="entry name" value="Peptidase_aspartic_dom_sf"/>
</dbReference>
<accession>A0ABM1GBI2</accession>
<evidence type="ECO:0000313" key="2">
    <source>
        <dbReference type="RefSeq" id="XP_015068676.1"/>
    </source>
</evidence>
<sequence>MQREKPKPQSGNMSVEEMLKKIMEVQAQLTDDVRNNQLANQNLEKQFGQLTSAQNSRQQGGCLATQIQILNRSMLYAKYVKEIVANKRRLTEYETITLTEECTSKIKNKLLMKLKDSGCFTRQITIGQSIHARGLCDLRASINLIPTSLYKKLSLGSPKPTTVILQLADRSVARPEGVVEDVLVQVGSLIFPVNFVVLNFEPGPEVPFILGCPFLATGKAMIDVVASQFTMRAHDKVEDFDVCRTLKMPPLYEELSAITCGRSGGRW</sequence>
<protein>
    <submittedName>
        <fullName evidence="2">Uncharacterized protein LOC107013229</fullName>
    </submittedName>
</protein>
<dbReference type="RefSeq" id="XP_015068676.1">
    <property type="nucleotide sequence ID" value="XM_015213190.1"/>
</dbReference>
<name>A0ABM1GBI2_SOLPN</name>
<proteinExistence type="predicted"/>
<reference evidence="2" key="2">
    <citation type="submission" date="2025-08" db="UniProtKB">
        <authorList>
            <consortium name="RefSeq"/>
        </authorList>
    </citation>
    <scope>IDENTIFICATION</scope>
</reference>
<reference evidence="1" key="1">
    <citation type="journal article" date="2014" name="Nat. Genet.">
        <title>The genome of the stress-tolerant wild tomato species Solanum pennellii.</title>
        <authorList>
            <person name="Bolger A."/>
            <person name="Scossa F."/>
            <person name="Bolger M.E."/>
            <person name="Lanz C."/>
            <person name="Maumus F."/>
            <person name="Tohge T."/>
            <person name="Quesneville H."/>
            <person name="Alseekh S."/>
            <person name="Sorensen I."/>
            <person name="Lichtenstein G."/>
            <person name="Fich E.A."/>
            <person name="Conte M."/>
            <person name="Keller H."/>
            <person name="Schneeberger K."/>
            <person name="Schwacke R."/>
            <person name="Ofner I."/>
            <person name="Vrebalov J."/>
            <person name="Xu Y."/>
            <person name="Osorio S."/>
            <person name="Aflitos S.A."/>
            <person name="Schijlen E."/>
            <person name="Jimenez-Gomez J.M."/>
            <person name="Ryngajllo M."/>
            <person name="Kimura S."/>
            <person name="Kumar R."/>
            <person name="Koenig D."/>
            <person name="Headland L.R."/>
            <person name="Maloof J.N."/>
            <person name="Sinha N."/>
            <person name="van Ham R.C."/>
            <person name="Lankhorst R.K."/>
            <person name="Mao L."/>
            <person name="Vogel A."/>
            <person name="Arsova B."/>
            <person name="Panstruga R."/>
            <person name="Fei Z."/>
            <person name="Rose J.K."/>
            <person name="Zamir D."/>
            <person name="Carrari F."/>
            <person name="Giovannoni J.J."/>
            <person name="Weigel D."/>
            <person name="Usadel B."/>
            <person name="Fernie A.R."/>
        </authorList>
    </citation>
    <scope>NUCLEOTIDE SEQUENCE [LARGE SCALE GENOMIC DNA]</scope>
    <source>
        <strain evidence="1">cv. LA0716</strain>
    </source>
</reference>
<gene>
    <name evidence="2" type="primary">LOC107013229</name>
</gene>
<dbReference type="CDD" id="cd00303">
    <property type="entry name" value="retropepsin_like"/>
    <property type="match status" value="1"/>
</dbReference>
<evidence type="ECO:0000313" key="1">
    <source>
        <dbReference type="Proteomes" id="UP000694930"/>
    </source>
</evidence>
<keyword evidence="1" id="KW-1185">Reference proteome</keyword>
<dbReference type="PANTHER" id="PTHR33067:SF39">
    <property type="entry name" value="TRANSCRIPTION FACTOR INTERACTOR AND REGULATOR CCHC(ZN) FAMILY"/>
    <property type="match status" value="1"/>
</dbReference>
<dbReference type="Gene3D" id="2.40.70.10">
    <property type="entry name" value="Acid Proteases"/>
    <property type="match status" value="1"/>
</dbReference>
<dbReference type="GeneID" id="107013229"/>
<dbReference type="Proteomes" id="UP000694930">
    <property type="component" value="Chromosome 3"/>
</dbReference>